<dbReference type="InterPro" id="IPR036188">
    <property type="entry name" value="FAD/NAD-bd_sf"/>
</dbReference>
<keyword evidence="10" id="KW-0560">Oxidoreductase</keyword>
<evidence type="ECO:0000256" key="2">
    <source>
        <dbReference type="ARBA" id="ARBA00001966"/>
    </source>
</evidence>
<dbReference type="PANTHER" id="PTHR43809:SF1">
    <property type="entry name" value="NITRITE REDUCTASE (NADH) LARGE SUBUNIT"/>
    <property type="match status" value="1"/>
</dbReference>
<evidence type="ECO:0000256" key="4">
    <source>
        <dbReference type="ARBA" id="ARBA00005096"/>
    </source>
</evidence>
<dbReference type="SUPFAM" id="SSF51905">
    <property type="entry name" value="FAD/NAD(P)-binding domain"/>
    <property type="match status" value="2"/>
</dbReference>
<keyword evidence="8" id="KW-0479">Metal-binding</keyword>
<comment type="cofactor">
    <cofactor evidence="3">
        <name>FAD</name>
        <dbReference type="ChEBI" id="CHEBI:57692"/>
    </cofactor>
</comment>
<evidence type="ECO:0000256" key="12">
    <source>
        <dbReference type="ARBA" id="ARBA00023014"/>
    </source>
</evidence>
<feature type="domain" description="FAD/NAD(P)-binding" evidence="15">
    <location>
        <begin position="4"/>
        <end position="279"/>
    </location>
</feature>
<evidence type="ECO:0000259" key="14">
    <source>
        <dbReference type="Pfam" id="PF04324"/>
    </source>
</evidence>
<keyword evidence="6" id="KW-0349">Heme</keyword>
<dbReference type="InterPro" id="IPR052034">
    <property type="entry name" value="NasD-like"/>
</dbReference>
<evidence type="ECO:0000259" key="15">
    <source>
        <dbReference type="Pfam" id="PF07992"/>
    </source>
</evidence>
<keyword evidence="12" id="KW-0411">Iron-sulfur</keyword>
<keyword evidence="18" id="KW-1185">Reference proteome</keyword>
<evidence type="ECO:0000259" key="16">
    <source>
        <dbReference type="Pfam" id="PF18267"/>
    </source>
</evidence>
<comment type="pathway">
    <text evidence="4">Nitrogen metabolism; nitrate reduction (assimilation).</text>
</comment>
<evidence type="ECO:0000313" key="17">
    <source>
        <dbReference type="EMBL" id="SBT64377.1"/>
    </source>
</evidence>
<dbReference type="PANTHER" id="PTHR43809">
    <property type="entry name" value="NITRITE REDUCTASE (NADH) LARGE SUBUNIT"/>
    <property type="match status" value="1"/>
</dbReference>
<feature type="compositionally biased region" description="Basic and acidic residues" evidence="13">
    <location>
        <begin position="487"/>
        <end position="504"/>
    </location>
</feature>
<keyword evidence="7" id="KW-0285">Flavoprotein</keyword>
<accession>A0A1A9B649</accession>
<evidence type="ECO:0000256" key="7">
    <source>
        <dbReference type="ARBA" id="ARBA00022630"/>
    </source>
</evidence>
<comment type="cofactor">
    <cofactor evidence="2">
        <name>[4Fe-4S] cluster</name>
        <dbReference type="ChEBI" id="CHEBI:49883"/>
    </cofactor>
</comment>
<proteinExistence type="inferred from homology"/>
<protein>
    <submittedName>
        <fullName evidence="17">Assimilatory nitrate reductase (NADH) beta subunit</fullName>
    </submittedName>
</protein>
<dbReference type="InterPro" id="IPR007419">
    <property type="entry name" value="BFD-like_2Fe2S-bd_dom"/>
</dbReference>
<dbReference type="InterPro" id="IPR041575">
    <property type="entry name" value="Rubredoxin_C"/>
</dbReference>
<dbReference type="OrthoDB" id="9768666at2"/>
<evidence type="ECO:0000256" key="9">
    <source>
        <dbReference type="ARBA" id="ARBA00022827"/>
    </source>
</evidence>
<sequence length="527" mass="54132">MTARIVVVGYGMAGARLVAELHARDGDHRVTVLGAEPHRAYNRIMLSTLLAGRIDEPDLELVEAVGPGVDVRTGAPVTAIDRTAREVRTADGARHGYDHLVLATGSRSVVPPLPGLDPLPDRVVPFRTLADCRRILAAARDARHALVLGGGLLGLEAARGLAARGVAVTVVHPVGHLMERQLDPPAGAVLVDTLAALGVRVRLGVPATGVTADADGVRLRLGDDESVAADLLVLCCGVRPDTALAAAAGLAVDRGVVVDDRMRTDDRRISAIGDCAQHDGTPTGLVAPAWAQARVVADLLTGGDPLVRYRPRPVVTRLKAAGIDLASMGDVAGVPTGTGPVEELTFTDPARGTYARLRIRDERLTGAILLGDNPTVGTVVQLFDRGAPVPTDRRALLLGRAVGAAPAEPAASPALMPDAAVVCRCNDVSKGALVACWRAGARSVTALSAATRAATGCGGCRDAVAGIAGWLAEADPPGSDPAPVDAAGDRGRGAAGTDHPHTRGTDGGGSGRERNSVTDRETVEATR</sequence>
<comment type="cofactor">
    <cofactor evidence="1">
        <name>siroheme</name>
        <dbReference type="ChEBI" id="CHEBI:60052"/>
    </cofactor>
</comment>
<dbReference type="PRINTS" id="PR00368">
    <property type="entry name" value="FADPNR"/>
</dbReference>
<evidence type="ECO:0000256" key="10">
    <source>
        <dbReference type="ARBA" id="ARBA00023002"/>
    </source>
</evidence>
<dbReference type="Gene3D" id="3.30.390.30">
    <property type="match status" value="1"/>
</dbReference>
<organism evidence="17 18">
    <name type="scientific">Micromonospora sediminicola</name>
    <dbReference type="NCBI Taxonomy" id="946078"/>
    <lineage>
        <taxon>Bacteria</taxon>
        <taxon>Bacillati</taxon>
        <taxon>Actinomycetota</taxon>
        <taxon>Actinomycetes</taxon>
        <taxon>Micromonosporales</taxon>
        <taxon>Micromonosporaceae</taxon>
        <taxon>Micromonospora</taxon>
    </lineage>
</organism>
<comment type="similarity">
    <text evidence="5">Belongs to the nitrite and sulfite reductase 4Fe-4S domain family.</text>
</comment>
<feature type="domain" description="BFD-like [2Fe-2S]-binding" evidence="14">
    <location>
        <begin position="421"/>
        <end position="467"/>
    </location>
</feature>
<dbReference type="GO" id="GO:0051536">
    <property type="term" value="F:iron-sulfur cluster binding"/>
    <property type="evidence" value="ECO:0007669"/>
    <property type="project" value="UniProtKB-KW"/>
</dbReference>
<feature type="compositionally biased region" description="Basic and acidic residues" evidence="13">
    <location>
        <begin position="511"/>
        <end position="527"/>
    </location>
</feature>
<evidence type="ECO:0000313" key="18">
    <source>
        <dbReference type="Proteomes" id="UP000199558"/>
    </source>
</evidence>
<name>A0A1A9B649_9ACTN</name>
<evidence type="ECO:0000256" key="13">
    <source>
        <dbReference type="SAM" id="MobiDB-lite"/>
    </source>
</evidence>
<dbReference type="AlphaFoldDB" id="A0A1A9B649"/>
<dbReference type="Pfam" id="PF04324">
    <property type="entry name" value="Fer2_BFD"/>
    <property type="match status" value="1"/>
</dbReference>
<dbReference type="InterPro" id="IPR023753">
    <property type="entry name" value="FAD/NAD-binding_dom"/>
</dbReference>
<keyword evidence="11" id="KW-0408">Iron</keyword>
<keyword evidence="9" id="KW-0274">FAD</keyword>
<evidence type="ECO:0000256" key="8">
    <source>
        <dbReference type="ARBA" id="ARBA00022723"/>
    </source>
</evidence>
<evidence type="ECO:0000256" key="1">
    <source>
        <dbReference type="ARBA" id="ARBA00001929"/>
    </source>
</evidence>
<dbReference type="STRING" id="946078.GA0070622_1353"/>
<dbReference type="Gene3D" id="1.10.10.1100">
    <property type="entry name" value="BFD-like [2Fe-2S]-binding domain"/>
    <property type="match status" value="1"/>
</dbReference>
<dbReference type="EMBL" id="FLRH01000003">
    <property type="protein sequence ID" value="SBT64377.1"/>
    <property type="molecule type" value="Genomic_DNA"/>
</dbReference>
<dbReference type="Gene3D" id="3.50.50.60">
    <property type="entry name" value="FAD/NAD(P)-binding domain"/>
    <property type="match status" value="2"/>
</dbReference>
<evidence type="ECO:0000256" key="3">
    <source>
        <dbReference type="ARBA" id="ARBA00001974"/>
    </source>
</evidence>
<feature type="domain" description="NADH-rubredoxin oxidoreductase C-terminal" evidence="16">
    <location>
        <begin position="315"/>
        <end position="373"/>
    </location>
</feature>
<dbReference type="Proteomes" id="UP000199558">
    <property type="component" value="Unassembled WGS sequence"/>
</dbReference>
<evidence type="ECO:0000256" key="5">
    <source>
        <dbReference type="ARBA" id="ARBA00010429"/>
    </source>
</evidence>
<dbReference type="InterPro" id="IPR041854">
    <property type="entry name" value="BFD-like_2Fe2S-bd_dom_sf"/>
</dbReference>
<dbReference type="InterPro" id="IPR016156">
    <property type="entry name" value="FAD/NAD-linked_Rdtase_dimer_sf"/>
</dbReference>
<reference evidence="18" key="1">
    <citation type="submission" date="2016-06" db="EMBL/GenBank/DDBJ databases">
        <authorList>
            <person name="Varghese N."/>
            <person name="Submissions Spin"/>
        </authorList>
    </citation>
    <scope>NUCLEOTIDE SEQUENCE [LARGE SCALE GENOMIC DNA]</scope>
    <source>
        <strain evidence="18">DSM 45794</strain>
    </source>
</reference>
<gene>
    <name evidence="17" type="ORF">GA0070622_1353</name>
</gene>
<dbReference type="Pfam" id="PF18267">
    <property type="entry name" value="Rubredoxin_C"/>
    <property type="match status" value="1"/>
</dbReference>
<dbReference type="GO" id="GO:0016491">
    <property type="term" value="F:oxidoreductase activity"/>
    <property type="evidence" value="ECO:0007669"/>
    <property type="project" value="UniProtKB-KW"/>
</dbReference>
<evidence type="ECO:0000256" key="11">
    <source>
        <dbReference type="ARBA" id="ARBA00023004"/>
    </source>
</evidence>
<dbReference type="GO" id="GO:0046872">
    <property type="term" value="F:metal ion binding"/>
    <property type="evidence" value="ECO:0007669"/>
    <property type="project" value="UniProtKB-KW"/>
</dbReference>
<dbReference type="RefSeq" id="WP_091570200.1">
    <property type="nucleotide sequence ID" value="NZ_FLRH01000003.1"/>
</dbReference>
<feature type="region of interest" description="Disordered" evidence="13">
    <location>
        <begin position="474"/>
        <end position="527"/>
    </location>
</feature>
<dbReference type="Pfam" id="PF07992">
    <property type="entry name" value="Pyr_redox_2"/>
    <property type="match status" value="1"/>
</dbReference>
<evidence type="ECO:0000256" key="6">
    <source>
        <dbReference type="ARBA" id="ARBA00022617"/>
    </source>
</evidence>